<sequence>MGKLDDRAALVTGGSRGIGRAIVERLASEGASVVLAYRSNQQQADEVVARVSASGRTAYAVQADLADLGQLRELVGAAGRLLGRLDILVNNAADASAATIATATEEHYDHVMAVNAKATFFTLHYALPLLTDGACVINVSSLNTTMASPGSSVYAASKAAVEHFTAAAAHELGARGITVNCIAPGATDTDLLNAVHPEPVIQALARATPLGRLGHPRDIAAVVAFLVGPDGRWVNGQCIRVNGGIR</sequence>
<dbReference type="Proteomes" id="UP000323454">
    <property type="component" value="Unassembled WGS sequence"/>
</dbReference>
<dbReference type="RefSeq" id="WP_149853920.1">
    <property type="nucleotide sequence ID" value="NZ_VUOB01000068.1"/>
</dbReference>
<dbReference type="SUPFAM" id="SSF51735">
    <property type="entry name" value="NAD(P)-binding Rossmann-fold domains"/>
    <property type="match status" value="1"/>
</dbReference>
<protein>
    <submittedName>
        <fullName evidence="4">SDR family oxidoreductase</fullName>
    </submittedName>
</protein>
<comment type="similarity">
    <text evidence="1">Belongs to the short-chain dehydrogenases/reductases (SDR) family.</text>
</comment>
<dbReference type="InterPro" id="IPR036291">
    <property type="entry name" value="NAD(P)-bd_dom_sf"/>
</dbReference>
<dbReference type="Pfam" id="PF13561">
    <property type="entry name" value="adh_short_C2"/>
    <property type="match status" value="1"/>
</dbReference>
<dbReference type="PANTHER" id="PTHR48107:SF7">
    <property type="entry name" value="RE15974P"/>
    <property type="match status" value="1"/>
</dbReference>
<dbReference type="PRINTS" id="PR00081">
    <property type="entry name" value="GDHRDH"/>
</dbReference>
<dbReference type="EMBL" id="VUOB01000068">
    <property type="protein sequence ID" value="KAA2253091.1"/>
    <property type="molecule type" value="Genomic_DNA"/>
</dbReference>
<reference evidence="4 5" key="2">
    <citation type="submission" date="2019-09" db="EMBL/GenBank/DDBJ databases">
        <authorList>
            <person name="Jin C."/>
        </authorList>
    </citation>
    <scope>NUCLEOTIDE SEQUENCE [LARGE SCALE GENOMIC DNA]</scope>
    <source>
        <strain evidence="4 5">AN110305</strain>
    </source>
</reference>
<dbReference type="PANTHER" id="PTHR48107">
    <property type="entry name" value="NADPH-DEPENDENT ALDEHYDE REDUCTASE-LIKE PROTEIN, CHLOROPLASTIC-RELATED"/>
    <property type="match status" value="1"/>
</dbReference>
<dbReference type="Gene3D" id="3.40.50.720">
    <property type="entry name" value="NAD(P)-binding Rossmann-like Domain"/>
    <property type="match status" value="1"/>
</dbReference>
<dbReference type="InterPro" id="IPR020904">
    <property type="entry name" value="Sc_DH/Rdtase_CS"/>
</dbReference>
<reference evidence="4 5" key="1">
    <citation type="submission" date="2019-09" db="EMBL/GenBank/DDBJ databases">
        <title>Goodfellowia gen. nov., a new genus of the Pseudonocardineae related to Actinoalloteichus, containing Goodfellowia coeruleoviolacea gen. nov., comb. nov. gen. nov., comb. nov.</title>
        <authorList>
            <person name="Labeda D."/>
        </authorList>
    </citation>
    <scope>NUCLEOTIDE SEQUENCE [LARGE SCALE GENOMIC DNA]</scope>
    <source>
        <strain evidence="4 5">AN110305</strain>
    </source>
</reference>
<dbReference type="InterPro" id="IPR002347">
    <property type="entry name" value="SDR_fam"/>
</dbReference>
<accession>A0A5B2WMV0</accession>
<dbReference type="GO" id="GO:0016614">
    <property type="term" value="F:oxidoreductase activity, acting on CH-OH group of donors"/>
    <property type="evidence" value="ECO:0007669"/>
    <property type="project" value="UniProtKB-ARBA"/>
</dbReference>
<evidence type="ECO:0000313" key="5">
    <source>
        <dbReference type="Proteomes" id="UP000323454"/>
    </source>
</evidence>
<dbReference type="SMART" id="SM00822">
    <property type="entry name" value="PKS_KR"/>
    <property type="match status" value="1"/>
</dbReference>
<dbReference type="OrthoDB" id="9803333at2"/>
<dbReference type="PRINTS" id="PR00080">
    <property type="entry name" value="SDRFAMILY"/>
</dbReference>
<gene>
    <name evidence="4" type="ORF">F0L68_33620</name>
</gene>
<organism evidence="4 5">
    <name type="scientific">Solihabitans fulvus</name>
    <dbReference type="NCBI Taxonomy" id="1892852"/>
    <lineage>
        <taxon>Bacteria</taxon>
        <taxon>Bacillati</taxon>
        <taxon>Actinomycetota</taxon>
        <taxon>Actinomycetes</taxon>
        <taxon>Pseudonocardiales</taxon>
        <taxon>Pseudonocardiaceae</taxon>
        <taxon>Solihabitans</taxon>
    </lineage>
</organism>
<name>A0A5B2WMV0_9PSEU</name>
<evidence type="ECO:0000256" key="2">
    <source>
        <dbReference type="ARBA" id="ARBA00023002"/>
    </source>
</evidence>
<keyword evidence="5" id="KW-1185">Reference proteome</keyword>
<keyword evidence="2" id="KW-0560">Oxidoreductase</keyword>
<dbReference type="AlphaFoldDB" id="A0A5B2WMV0"/>
<feature type="domain" description="Ketoreductase" evidence="3">
    <location>
        <begin position="7"/>
        <end position="185"/>
    </location>
</feature>
<dbReference type="PROSITE" id="PS00061">
    <property type="entry name" value="ADH_SHORT"/>
    <property type="match status" value="1"/>
</dbReference>
<evidence type="ECO:0000313" key="4">
    <source>
        <dbReference type="EMBL" id="KAA2253091.1"/>
    </source>
</evidence>
<evidence type="ECO:0000259" key="3">
    <source>
        <dbReference type="SMART" id="SM00822"/>
    </source>
</evidence>
<dbReference type="InterPro" id="IPR057326">
    <property type="entry name" value="KR_dom"/>
</dbReference>
<evidence type="ECO:0000256" key="1">
    <source>
        <dbReference type="ARBA" id="ARBA00006484"/>
    </source>
</evidence>
<comment type="caution">
    <text evidence="4">The sequence shown here is derived from an EMBL/GenBank/DDBJ whole genome shotgun (WGS) entry which is preliminary data.</text>
</comment>
<proteinExistence type="inferred from homology"/>
<dbReference type="FunFam" id="3.40.50.720:FF:000084">
    <property type="entry name" value="Short-chain dehydrogenase reductase"/>
    <property type="match status" value="1"/>
</dbReference>